<dbReference type="KEGG" id="por:APT59_14060"/>
<name>A0A0U4P4E2_9PSED</name>
<dbReference type="GO" id="GO:0004386">
    <property type="term" value="F:helicase activity"/>
    <property type="evidence" value="ECO:0007669"/>
    <property type="project" value="UniProtKB-KW"/>
</dbReference>
<dbReference type="SUPFAM" id="SSF89946">
    <property type="entry name" value="Hypothetical protein VC0424"/>
    <property type="match status" value="1"/>
</dbReference>
<organism evidence="2 3">
    <name type="scientific">Pseudomonas oryzihabitans</name>
    <dbReference type="NCBI Taxonomy" id="47885"/>
    <lineage>
        <taxon>Bacteria</taxon>
        <taxon>Pseudomonadati</taxon>
        <taxon>Pseudomonadota</taxon>
        <taxon>Gammaproteobacteria</taxon>
        <taxon>Pseudomonadales</taxon>
        <taxon>Pseudomonadaceae</taxon>
        <taxon>Pseudomonas</taxon>
    </lineage>
</organism>
<sequence>MSLSFADDVSLNLLQRMKEGGFDFARFHPIDFFAIFADEGKARIAADQFHGESLNAQVVPHEEGGWHLQVSKVMFATHATIDDFESDLEAVVVPLGGQLDGWGVTQEVNRSPA</sequence>
<dbReference type="AlphaFoldDB" id="A0A0U4P4E2"/>
<dbReference type="InterPro" id="IPR036701">
    <property type="entry name" value="RraB-like_sf"/>
</dbReference>
<dbReference type="RefSeq" id="WP_059315428.1">
    <property type="nucleotide sequence ID" value="NZ_CP013987.1"/>
</dbReference>
<dbReference type="OrthoDB" id="6058276at2"/>
<dbReference type="EMBL" id="CP013987">
    <property type="protein sequence ID" value="ALZ85262.1"/>
    <property type="molecule type" value="Genomic_DNA"/>
</dbReference>
<dbReference type="Pfam" id="PF06877">
    <property type="entry name" value="RraB"/>
    <property type="match status" value="1"/>
</dbReference>
<evidence type="ECO:0000313" key="2">
    <source>
        <dbReference type="EMBL" id="ALZ85262.1"/>
    </source>
</evidence>
<keyword evidence="2" id="KW-0347">Helicase</keyword>
<keyword evidence="2" id="KW-0067">ATP-binding</keyword>
<dbReference type="Gene3D" id="3.30.70.970">
    <property type="entry name" value="RraB-like"/>
    <property type="match status" value="1"/>
</dbReference>
<keyword evidence="2" id="KW-0378">Hydrolase</keyword>
<gene>
    <name evidence="2" type="ORF">APT59_14060</name>
</gene>
<dbReference type="Proteomes" id="UP000064137">
    <property type="component" value="Chromosome"/>
</dbReference>
<dbReference type="InterPro" id="IPR009671">
    <property type="entry name" value="RraB_dom"/>
</dbReference>
<evidence type="ECO:0000313" key="3">
    <source>
        <dbReference type="Proteomes" id="UP000064137"/>
    </source>
</evidence>
<accession>A0A0U4P4E2</accession>
<feature type="domain" description="Regulator of ribonuclease activity B" evidence="1">
    <location>
        <begin position="12"/>
        <end position="104"/>
    </location>
</feature>
<evidence type="ECO:0000259" key="1">
    <source>
        <dbReference type="Pfam" id="PF06877"/>
    </source>
</evidence>
<protein>
    <submittedName>
        <fullName evidence="2">Superfamily II DNA/RNA helicase, SNF2 family protein</fullName>
    </submittedName>
</protein>
<proteinExistence type="predicted"/>
<reference evidence="2 3" key="1">
    <citation type="submission" date="2016-01" db="EMBL/GenBank/DDBJ databases">
        <title>Annotation of Pseudomonas oryzihabitans USDA-ARS-USMARC-56511.</title>
        <authorList>
            <person name="Harhay G.P."/>
            <person name="Harhay D.M."/>
            <person name="Smith T.P.L."/>
            <person name="Bono J.L."/>
            <person name="Heaton M.P."/>
            <person name="Clawson M.L."/>
            <person name="Chitko-Mckown C.G."/>
            <person name="Capik S.F."/>
            <person name="DeDonder K.D."/>
            <person name="Apley M.D."/>
            <person name="Lubbers B.V."/>
            <person name="White B.J."/>
            <person name="Larson R.L."/>
        </authorList>
    </citation>
    <scope>NUCLEOTIDE SEQUENCE [LARGE SCALE GENOMIC DNA]</scope>
    <source>
        <strain evidence="2 3">USDA-ARS-USMARC-56511</strain>
    </source>
</reference>
<keyword evidence="2" id="KW-0547">Nucleotide-binding</keyword>